<dbReference type="InterPro" id="IPR036097">
    <property type="entry name" value="HisK_dim/P_sf"/>
</dbReference>
<dbReference type="RefSeq" id="WP_052556507.1">
    <property type="nucleotide sequence ID" value="NZ_JMCC02000109.1"/>
</dbReference>
<dbReference type="Pfam" id="PF00072">
    <property type="entry name" value="Response_reg"/>
    <property type="match status" value="1"/>
</dbReference>
<dbReference type="Gene3D" id="3.30.450.20">
    <property type="entry name" value="PAS domain"/>
    <property type="match status" value="1"/>
</dbReference>
<evidence type="ECO:0000259" key="10">
    <source>
        <dbReference type="PROSITE" id="PS50109"/>
    </source>
</evidence>
<evidence type="ECO:0000256" key="8">
    <source>
        <dbReference type="ARBA" id="ARBA00023012"/>
    </source>
</evidence>
<evidence type="ECO:0000256" key="7">
    <source>
        <dbReference type="ARBA" id="ARBA00022840"/>
    </source>
</evidence>
<dbReference type="NCBIfam" id="TIGR00229">
    <property type="entry name" value="sensory_box"/>
    <property type="match status" value="1"/>
</dbReference>
<sequence>MTDDDRVGVCLLDAAGNIVDIDEEFVALLALPTPSSLVGRAFADVSVAGPALLGLAEPSSPTPTTRARLEVAGALVEVTCKARVAPPGHTLLVRPLVSAGFAPDPEGTRRRLDLILESSPLAILCLDNDRNVTVWSGAAERTFGFTRDEVLGKPYPLVPAEQLASFDQLWTHAMTTGEGFTAVEGTRQRKDGSRIELRMHTALLHDDDGAVTGSMALLEDLTQTRQLEQRMHQSQKLEAIGSLAGGIAHEFNNLLAVIIGMGELLELDRSLGPVARDRVVEIQRVTRAARELVAQVMTFSRRYVVRPVVFDLNERVRSGVKIIRHMLVESIEFVVELGDQPLPVRLDPMQFDQLLLNLAINAVDAMPGGGRLICKTSRVERSTGSLTAPRLAAPFVCLEVRDTGTGIAPDVLPHVFDPFFTTKQSGSSTGLGLANVHAVASQEGGHVEVQTREGEGSCFSVFLPLMPLEQVAASPKPCPAWASAPRGKERILLVEDNDGVRKSTARLLRVLGYEVGVAEDGVEALELLEGGLVVELVLTDVSMPRLGGADLAKQLYARAPELPILFMSGNLDVAELREQVEQGRISFLQKPATLQELAIATREILDAVG</sequence>
<comment type="caution">
    <text evidence="14">The sequence shown here is derived from an EMBL/GenBank/DDBJ whole genome shotgun (WGS) entry which is preliminary data.</text>
</comment>
<dbReference type="InterPro" id="IPR005467">
    <property type="entry name" value="His_kinase_dom"/>
</dbReference>
<dbReference type="InterPro" id="IPR003594">
    <property type="entry name" value="HATPase_dom"/>
</dbReference>
<dbReference type="Gene3D" id="3.40.50.2300">
    <property type="match status" value="1"/>
</dbReference>
<dbReference type="CDD" id="cd00082">
    <property type="entry name" value="HisKA"/>
    <property type="match status" value="1"/>
</dbReference>
<keyword evidence="6 14" id="KW-0418">Kinase</keyword>
<dbReference type="InterPro" id="IPR001789">
    <property type="entry name" value="Sig_transdc_resp-reg_receiver"/>
</dbReference>
<feature type="domain" description="Response regulatory" evidence="11">
    <location>
        <begin position="490"/>
        <end position="605"/>
    </location>
</feature>
<evidence type="ECO:0000313" key="15">
    <source>
        <dbReference type="Proteomes" id="UP000031599"/>
    </source>
</evidence>
<evidence type="ECO:0000256" key="9">
    <source>
        <dbReference type="PROSITE-ProRule" id="PRU00169"/>
    </source>
</evidence>
<dbReference type="InterPro" id="IPR000700">
    <property type="entry name" value="PAS-assoc_C"/>
</dbReference>
<dbReference type="CDD" id="cd00156">
    <property type="entry name" value="REC"/>
    <property type="match status" value="1"/>
</dbReference>
<dbReference type="PROSITE" id="PS50110">
    <property type="entry name" value="RESPONSE_REGULATORY"/>
    <property type="match status" value="1"/>
</dbReference>
<reference evidence="14 15" key="1">
    <citation type="submission" date="2014-12" db="EMBL/GenBank/DDBJ databases">
        <title>Genome assembly of Enhygromyxa salina DSM 15201.</title>
        <authorList>
            <person name="Sharma G."/>
            <person name="Subramanian S."/>
        </authorList>
    </citation>
    <scope>NUCLEOTIDE SEQUENCE [LARGE SCALE GENOMIC DNA]</scope>
    <source>
        <strain evidence="14 15">DSM 15201</strain>
    </source>
</reference>
<dbReference type="GO" id="GO:0006355">
    <property type="term" value="P:regulation of DNA-templated transcription"/>
    <property type="evidence" value="ECO:0007669"/>
    <property type="project" value="InterPro"/>
</dbReference>
<evidence type="ECO:0000256" key="6">
    <source>
        <dbReference type="ARBA" id="ARBA00022777"/>
    </source>
</evidence>
<dbReference type="Gene3D" id="1.10.287.130">
    <property type="match status" value="1"/>
</dbReference>
<keyword evidence="3 9" id="KW-0597">Phosphoprotein</keyword>
<dbReference type="InterPro" id="IPR035965">
    <property type="entry name" value="PAS-like_dom_sf"/>
</dbReference>
<keyword evidence="8" id="KW-0902">Two-component regulatory system</keyword>
<dbReference type="Proteomes" id="UP000031599">
    <property type="component" value="Unassembled WGS sequence"/>
</dbReference>
<evidence type="ECO:0000256" key="1">
    <source>
        <dbReference type="ARBA" id="ARBA00000085"/>
    </source>
</evidence>
<dbReference type="GO" id="GO:0005524">
    <property type="term" value="F:ATP binding"/>
    <property type="evidence" value="ECO:0007669"/>
    <property type="project" value="UniProtKB-KW"/>
</dbReference>
<evidence type="ECO:0000313" key="14">
    <source>
        <dbReference type="EMBL" id="KIG13046.1"/>
    </source>
</evidence>
<dbReference type="PANTHER" id="PTHR43065:SF46">
    <property type="entry name" value="C4-DICARBOXYLATE TRANSPORT SENSOR PROTEIN DCTB"/>
    <property type="match status" value="1"/>
</dbReference>
<evidence type="ECO:0000256" key="4">
    <source>
        <dbReference type="ARBA" id="ARBA00022679"/>
    </source>
</evidence>
<dbReference type="PROSITE" id="PS50113">
    <property type="entry name" value="PAC"/>
    <property type="match status" value="1"/>
</dbReference>
<dbReference type="InterPro" id="IPR004358">
    <property type="entry name" value="Sig_transdc_His_kin-like_C"/>
</dbReference>
<dbReference type="InterPro" id="IPR036890">
    <property type="entry name" value="HATPase_C_sf"/>
</dbReference>
<evidence type="ECO:0000259" key="11">
    <source>
        <dbReference type="PROSITE" id="PS50110"/>
    </source>
</evidence>
<dbReference type="Pfam" id="PF00512">
    <property type="entry name" value="HisKA"/>
    <property type="match status" value="1"/>
</dbReference>
<feature type="domain" description="PAS" evidence="12">
    <location>
        <begin position="108"/>
        <end position="177"/>
    </location>
</feature>
<dbReference type="SUPFAM" id="SSF55874">
    <property type="entry name" value="ATPase domain of HSP90 chaperone/DNA topoisomerase II/histidine kinase"/>
    <property type="match status" value="1"/>
</dbReference>
<evidence type="ECO:0000256" key="3">
    <source>
        <dbReference type="ARBA" id="ARBA00022553"/>
    </source>
</evidence>
<dbReference type="SUPFAM" id="SSF47384">
    <property type="entry name" value="Homodimeric domain of signal transducing histidine kinase"/>
    <property type="match status" value="1"/>
</dbReference>
<dbReference type="InterPro" id="IPR011006">
    <property type="entry name" value="CheY-like_superfamily"/>
</dbReference>
<dbReference type="SMART" id="SM00091">
    <property type="entry name" value="PAS"/>
    <property type="match status" value="1"/>
</dbReference>
<dbReference type="SUPFAM" id="SSF55785">
    <property type="entry name" value="PYP-like sensor domain (PAS domain)"/>
    <property type="match status" value="1"/>
</dbReference>
<dbReference type="InterPro" id="IPR003661">
    <property type="entry name" value="HisK_dim/P_dom"/>
</dbReference>
<evidence type="ECO:0000256" key="5">
    <source>
        <dbReference type="ARBA" id="ARBA00022741"/>
    </source>
</evidence>
<dbReference type="GO" id="GO:0000155">
    <property type="term" value="F:phosphorelay sensor kinase activity"/>
    <property type="evidence" value="ECO:0007669"/>
    <property type="project" value="InterPro"/>
</dbReference>
<dbReference type="EMBL" id="JMCC02000109">
    <property type="protein sequence ID" value="KIG13046.1"/>
    <property type="molecule type" value="Genomic_DNA"/>
</dbReference>
<evidence type="ECO:0000259" key="13">
    <source>
        <dbReference type="PROSITE" id="PS50113"/>
    </source>
</evidence>
<feature type="domain" description="Histidine kinase" evidence="10">
    <location>
        <begin position="246"/>
        <end position="467"/>
    </location>
</feature>
<gene>
    <name evidence="14" type="ORF">DB30_00618</name>
</gene>
<dbReference type="SMART" id="SM00387">
    <property type="entry name" value="HATPase_c"/>
    <property type="match status" value="1"/>
</dbReference>
<organism evidence="14 15">
    <name type="scientific">Enhygromyxa salina</name>
    <dbReference type="NCBI Taxonomy" id="215803"/>
    <lineage>
        <taxon>Bacteria</taxon>
        <taxon>Pseudomonadati</taxon>
        <taxon>Myxococcota</taxon>
        <taxon>Polyangia</taxon>
        <taxon>Nannocystales</taxon>
        <taxon>Nannocystaceae</taxon>
        <taxon>Enhygromyxa</taxon>
    </lineage>
</organism>
<dbReference type="SUPFAM" id="SSF52172">
    <property type="entry name" value="CheY-like"/>
    <property type="match status" value="1"/>
</dbReference>
<dbReference type="PRINTS" id="PR00344">
    <property type="entry name" value="BCTRLSENSOR"/>
</dbReference>
<dbReference type="Pfam" id="PF02518">
    <property type="entry name" value="HATPase_c"/>
    <property type="match status" value="1"/>
</dbReference>
<keyword evidence="7" id="KW-0067">ATP-binding</keyword>
<dbReference type="Gene3D" id="3.30.565.10">
    <property type="entry name" value="Histidine kinase-like ATPase, C-terminal domain"/>
    <property type="match status" value="1"/>
</dbReference>
<comment type="catalytic activity">
    <reaction evidence="1">
        <text>ATP + protein L-histidine = ADP + protein N-phospho-L-histidine.</text>
        <dbReference type="EC" id="2.7.13.3"/>
    </reaction>
</comment>
<keyword evidence="5" id="KW-0547">Nucleotide-binding</keyword>
<dbReference type="PROSITE" id="PS50109">
    <property type="entry name" value="HIS_KIN"/>
    <property type="match status" value="1"/>
</dbReference>
<dbReference type="InterPro" id="IPR013767">
    <property type="entry name" value="PAS_fold"/>
</dbReference>
<feature type="modified residue" description="4-aspartylphosphate" evidence="9">
    <location>
        <position position="540"/>
    </location>
</feature>
<dbReference type="CDD" id="cd00130">
    <property type="entry name" value="PAS"/>
    <property type="match status" value="1"/>
</dbReference>
<dbReference type="PANTHER" id="PTHR43065">
    <property type="entry name" value="SENSOR HISTIDINE KINASE"/>
    <property type="match status" value="1"/>
</dbReference>
<evidence type="ECO:0000256" key="2">
    <source>
        <dbReference type="ARBA" id="ARBA00012438"/>
    </source>
</evidence>
<dbReference type="SMART" id="SM00448">
    <property type="entry name" value="REC"/>
    <property type="match status" value="1"/>
</dbReference>
<dbReference type="PROSITE" id="PS50112">
    <property type="entry name" value="PAS"/>
    <property type="match status" value="1"/>
</dbReference>
<feature type="domain" description="PAC" evidence="13">
    <location>
        <begin position="181"/>
        <end position="233"/>
    </location>
</feature>
<dbReference type="AlphaFoldDB" id="A0A0C2CPA5"/>
<dbReference type="InterPro" id="IPR000014">
    <property type="entry name" value="PAS"/>
</dbReference>
<name>A0A0C2CPA5_9BACT</name>
<keyword evidence="4" id="KW-0808">Transferase</keyword>
<protein>
    <recommendedName>
        <fullName evidence="2">histidine kinase</fullName>
        <ecNumber evidence="2">2.7.13.3</ecNumber>
    </recommendedName>
</protein>
<dbReference type="Pfam" id="PF00989">
    <property type="entry name" value="PAS"/>
    <property type="match status" value="1"/>
</dbReference>
<proteinExistence type="predicted"/>
<dbReference type="EC" id="2.7.13.3" evidence="2"/>
<accession>A0A0C2CPA5</accession>
<evidence type="ECO:0000259" key="12">
    <source>
        <dbReference type="PROSITE" id="PS50112"/>
    </source>
</evidence>